<evidence type="ECO:0000256" key="3">
    <source>
        <dbReference type="ARBA" id="ARBA00022553"/>
    </source>
</evidence>
<reference evidence="13 14" key="1">
    <citation type="submission" date="2019-12" db="EMBL/GenBank/DDBJ databases">
        <authorList>
            <person name="Kim Y.S."/>
        </authorList>
    </citation>
    <scope>NUCLEOTIDE SEQUENCE [LARGE SCALE GENOMIC DNA]</scope>
    <source>
        <strain evidence="13 14">MMS17-SY077</strain>
    </source>
</reference>
<dbReference type="AlphaFoldDB" id="A0A6I4NT73"/>
<keyword evidence="8" id="KW-0902">Two-component regulatory system</keyword>
<gene>
    <name evidence="13" type="ORF">GB864_03580</name>
</gene>
<feature type="transmembrane region" description="Helical" evidence="10">
    <location>
        <begin position="102"/>
        <end position="119"/>
    </location>
</feature>
<dbReference type="InterPro" id="IPR036890">
    <property type="entry name" value="HATPase_C_sf"/>
</dbReference>
<feature type="transmembrane region" description="Helical" evidence="10">
    <location>
        <begin position="76"/>
        <end position="97"/>
    </location>
</feature>
<feature type="domain" description="Signal transduction histidine kinase subgroup 3 dimerisation and phosphoacceptor" evidence="12">
    <location>
        <begin position="229"/>
        <end position="295"/>
    </location>
</feature>
<organism evidence="13 14">
    <name type="scientific">Agromyces seonyuensis</name>
    <dbReference type="NCBI Taxonomy" id="2662446"/>
    <lineage>
        <taxon>Bacteria</taxon>
        <taxon>Bacillati</taxon>
        <taxon>Actinomycetota</taxon>
        <taxon>Actinomycetes</taxon>
        <taxon>Micrococcales</taxon>
        <taxon>Microbacteriaceae</taxon>
        <taxon>Agromyces</taxon>
    </lineage>
</organism>
<dbReference type="CDD" id="cd16917">
    <property type="entry name" value="HATPase_UhpB-NarQ-NarX-like"/>
    <property type="match status" value="1"/>
</dbReference>
<proteinExistence type="predicted"/>
<evidence type="ECO:0000256" key="10">
    <source>
        <dbReference type="SAM" id="Phobius"/>
    </source>
</evidence>
<keyword evidence="6 13" id="KW-0418">Kinase</keyword>
<dbReference type="Proteomes" id="UP000438182">
    <property type="component" value="Unassembled WGS sequence"/>
</dbReference>
<comment type="caution">
    <text evidence="13">The sequence shown here is derived from an EMBL/GenBank/DDBJ whole genome shotgun (WGS) entry which is preliminary data.</text>
</comment>
<evidence type="ECO:0000256" key="5">
    <source>
        <dbReference type="ARBA" id="ARBA00022741"/>
    </source>
</evidence>
<dbReference type="GO" id="GO:0000155">
    <property type="term" value="F:phosphorelay sensor kinase activity"/>
    <property type="evidence" value="ECO:0007669"/>
    <property type="project" value="InterPro"/>
</dbReference>
<feature type="region of interest" description="Disordered" evidence="9">
    <location>
        <begin position="408"/>
        <end position="436"/>
    </location>
</feature>
<evidence type="ECO:0000313" key="14">
    <source>
        <dbReference type="Proteomes" id="UP000438182"/>
    </source>
</evidence>
<dbReference type="RefSeq" id="WP_160422983.1">
    <property type="nucleotide sequence ID" value="NZ_WSTA01000009.1"/>
</dbReference>
<evidence type="ECO:0000256" key="9">
    <source>
        <dbReference type="SAM" id="MobiDB-lite"/>
    </source>
</evidence>
<feature type="domain" description="Histidine kinase/HSP90-like ATPase" evidence="11">
    <location>
        <begin position="340"/>
        <end position="428"/>
    </location>
</feature>
<dbReference type="Pfam" id="PF02518">
    <property type="entry name" value="HATPase_c"/>
    <property type="match status" value="1"/>
</dbReference>
<evidence type="ECO:0000256" key="1">
    <source>
        <dbReference type="ARBA" id="ARBA00000085"/>
    </source>
</evidence>
<dbReference type="EMBL" id="WSTA01000009">
    <property type="protein sequence ID" value="MWB97638.1"/>
    <property type="molecule type" value="Genomic_DNA"/>
</dbReference>
<evidence type="ECO:0000256" key="4">
    <source>
        <dbReference type="ARBA" id="ARBA00022679"/>
    </source>
</evidence>
<keyword evidence="7" id="KW-0067">ATP-binding</keyword>
<evidence type="ECO:0000259" key="11">
    <source>
        <dbReference type="Pfam" id="PF02518"/>
    </source>
</evidence>
<feature type="transmembrane region" description="Helical" evidence="10">
    <location>
        <begin position="180"/>
        <end position="202"/>
    </location>
</feature>
<dbReference type="PANTHER" id="PTHR24421:SF10">
    <property type="entry name" value="NITRATE_NITRITE SENSOR PROTEIN NARQ"/>
    <property type="match status" value="1"/>
</dbReference>
<evidence type="ECO:0000256" key="7">
    <source>
        <dbReference type="ARBA" id="ARBA00022840"/>
    </source>
</evidence>
<evidence type="ECO:0000256" key="2">
    <source>
        <dbReference type="ARBA" id="ARBA00012438"/>
    </source>
</evidence>
<evidence type="ECO:0000259" key="12">
    <source>
        <dbReference type="Pfam" id="PF07730"/>
    </source>
</evidence>
<dbReference type="GO" id="GO:0046983">
    <property type="term" value="F:protein dimerization activity"/>
    <property type="evidence" value="ECO:0007669"/>
    <property type="project" value="InterPro"/>
</dbReference>
<dbReference type="InterPro" id="IPR003594">
    <property type="entry name" value="HATPase_dom"/>
</dbReference>
<keyword evidence="10" id="KW-0472">Membrane</keyword>
<keyword evidence="3" id="KW-0597">Phosphoprotein</keyword>
<dbReference type="Gene3D" id="1.20.5.1930">
    <property type="match status" value="1"/>
</dbReference>
<keyword evidence="5" id="KW-0547">Nucleotide-binding</keyword>
<protein>
    <recommendedName>
        <fullName evidence="2">histidine kinase</fullName>
        <ecNumber evidence="2">2.7.13.3</ecNumber>
    </recommendedName>
</protein>
<feature type="transmembrane region" description="Helical" evidence="10">
    <location>
        <begin position="125"/>
        <end position="144"/>
    </location>
</feature>
<feature type="transmembrane region" description="Helical" evidence="10">
    <location>
        <begin position="151"/>
        <end position="168"/>
    </location>
</feature>
<accession>A0A6I4NT73</accession>
<dbReference type="GO" id="GO:0016020">
    <property type="term" value="C:membrane"/>
    <property type="evidence" value="ECO:0007669"/>
    <property type="project" value="InterPro"/>
</dbReference>
<evidence type="ECO:0000313" key="13">
    <source>
        <dbReference type="EMBL" id="MWB97638.1"/>
    </source>
</evidence>
<name>A0A6I4NT73_9MICO</name>
<dbReference type="InterPro" id="IPR011712">
    <property type="entry name" value="Sig_transdc_His_kin_sub3_dim/P"/>
</dbReference>
<comment type="catalytic activity">
    <reaction evidence="1">
        <text>ATP + protein L-histidine = ADP + protein N-phospho-L-histidine.</text>
        <dbReference type="EC" id="2.7.13.3"/>
    </reaction>
</comment>
<dbReference type="GO" id="GO:0005524">
    <property type="term" value="F:ATP binding"/>
    <property type="evidence" value="ECO:0007669"/>
    <property type="project" value="UniProtKB-KW"/>
</dbReference>
<sequence>MSAPLGPIAPPPLPPEPPAVPAPRSAPTHEPDPAPAASDRLLGTLSFERMLALLAIVAGVVLYAVDVPILAAAYDVHVAIAFGVALLTAGAIPLALVAPWTAVAASLVGAVLFTVFGTAGPGDPWPVGVPQLLALCALIAVLALRGRRTAAAWAWAGGVIVPLAFAFLPDRGATPDGIVANIVTVAGVSALALVAALVAQVGRSRVSEELERGRRAVEVEHERRVVAEERTRIARELHDVVAHSLSIVQVQATSAPYRLPDLDPAAADEFRAIAASARTAMGELRGLLSVLRAPDADVETAPQPGLAELPTLVASVERAGLPVQVRIEADGADDGLAGRAAYRIVQESLSNVLRHAPGAATEVLVQERGGTVLVTVRNQAPPEPAPSDTRGGGHGIIGMRERARALGGSLDAGPTPEGGFRVHGELPQRAGDAAGA</sequence>
<dbReference type="Pfam" id="PF07730">
    <property type="entry name" value="HisKA_3"/>
    <property type="match status" value="1"/>
</dbReference>
<evidence type="ECO:0000256" key="6">
    <source>
        <dbReference type="ARBA" id="ARBA00022777"/>
    </source>
</evidence>
<dbReference type="Gene3D" id="3.30.565.10">
    <property type="entry name" value="Histidine kinase-like ATPase, C-terminal domain"/>
    <property type="match status" value="1"/>
</dbReference>
<dbReference type="PANTHER" id="PTHR24421">
    <property type="entry name" value="NITRATE/NITRITE SENSOR PROTEIN NARX-RELATED"/>
    <property type="match status" value="1"/>
</dbReference>
<feature type="region of interest" description="Disordered" evidence="9">
    <location>
        <begin position="1"/>
        <end position="35"/>
    </location>
</feature>
<feature type="compositionally biased region" description="Pro residues" evidence="9">
    <location>
        <begin position="7"/>
        <end position="21"/>
    </location>
</feature>
<evidence type="ECO:0000256" key="8">
    <source>
        <dbReference type="ARBA" id="ARBA00023012"/>
    </source>
</evidence>
<keyword evidence="10" id="KW-0812">Transmembrane</keyword>
<keyword evidence="10" id="KW-1133">Transmembrane helix</keyword>
<dbReference type="SUPFAM" id="SSF55874">
    <property type="entry name" value="ATPase domain of HSP90 chaperone/DNA topoisomerase II/histidine kinase"/>
    <property type="match status" value="1"/>
</dbReference>
<keyword evidence="14" id="KW-1185">Reference proteome</keyword>
<dbReference type="EC" id="2.7.13.3" evidence="2"/>
<dbReference type="InterPro" id="IPR050482">
    <property type="entry name" value="Sensor_HK_TwoCompSys"/>
</dbReference>
<feature type="transmembrane region" description="Helical" evidence="10">
    <location>
        <begin position="50"/>
        <end position="70"/>
    </location>
</feature>
<keyword evidence="4" id="KW-0808">Transferase</keyword>